<dbReference type="KEGG" id="ncs:NCAS_0B03810"/>
<feature type="region of interest" description="Disordered" evidence="4">
    <location>
        <begin position="39"/>
        <end position="65"/>
    </location>
</feature>
<dbReference type="Gene3D" id="3.30.190.20">
    <property type="match status" value="1"/>
</dbReference>
<dbReference type="PANTHER" id="PTHR36427:SF3">
    <property type="entry name" value="LARGE RIBOSOMAL SUBUNIT PROTEIN UL1M"/>
    <property type="match status" value="1"/>
</dbReference>
<dbReference type="InParanoid" id="G0VBY8"/>
<evidence type="ECO:0000313" key="5">
    <source>
        <dbReference type="EMBL" id="CCC68465.1"/>
    </source>
</evidence>
<dbReference type="GO" id="GO:0005762">
    <property type="term" value="C:mitochondrial large ribosomal subunit"/>
    <property type="evidence" value="ECO:0007669"/>
    <property type="project" value="EnsemblFungi"/>
</dbReference>
<accession>G0VBY8</accession>
<dbReference type="CDD" id="cd00403">
    <property type="entry name" value="Ribosomal_L1"/>
    <property type="match status" value="1"/>
</dbReference>
<dbReference type="InterPro" id="IPR016095">
    <property type="entry name" value="Ribosomal_uL1_3-a/b-sand"/>
</dbReference>
<dbReference type="STRING" id="1064592.G0VBY8"/>
<keyword evidence="6" id="KW-1185">Reference proteome</keyword>
<dbReference type="GeneID" id="96902024"/>
<dbReference type="InterPro" id="IPR023674">
    <property type="entry name" value="Ribosomal_uL1-like"/>
</dbReference>
<dbReference type="HOGENOM" id="CLU_062853_1_1_1"/>
<keyword evidence="2" id="KW-0689">Ribosomal protein</keyword>
<dbReference type="Pfam" id="PF00687">
    <property type="entry name" value="Ribosomal_L1"/>
    <property type="match status" value="1"/>
</dbReference>
<evidence type="ECO:0000256" key="1">
    <source>
        <dbReference type="ARBA" id="ARBA00010531"/>
    </source>
</evidence>
<organism evidence="5 6">
    <name type="scientific">Naumovozyma castellii</name>
    <name type="common">Yeast</name>
    <name type="synonym">Saccharomyces castellii</name>
    <dbReference type="NCBI Taxonomy" id="27288"/>
    <lineage>
        <taxon>Eukaryota</taxon>
        <taxon>Fungi</taxon>
        <taxon>Dikarya</taxon>
        <taxon>Ascomycota</taxon>
        <taxon>Saccharomycotina</taxon>
        <taxon>Saccharomycetes</taxon>
        <taxon>Saccharomycetales</taxon>
        <taxon>Saccharomycetaceae</taxon>
        <taxon>Naumovozyma</taxon>
    </lineage>
</organism>
<proteinExistence type="inferred from homology"/>
<dbReference type="Proteomes" id="UP000001640">
    <property type="component" value="Chromosome 2"/>
</dbReference>
<reference evidence="5 6" key="1">
    <citation type="journal article" date="2011" name="Proc. Natl. Acad. Sci. U.S.A.">
        <title>Evolutionary erosion of yeast sex chromosomes by mating-type switching accidents.</title>
        <authorList>
            <person name="Gordon J.L."/>
            <person name="Armisen D."/>
            <person name="Proux-Wera E."/>
            <person name="Oheigeartaigh S.S."/>
            <person name="Byrne K.P."/>
            <person name="Wolfe K.H."/>
        </authorList>
    </citation>
    <scope>NUCLEOTIDE SEQUENCE [LARGE SCALE GENOMIC DNA]</scope>
    <source>
        <strain evidence="6">ATCC 76901 / BCRC 22586 / CBS 4309 / NBRC 1992 / NRRL Y-12630</strain>
    </source>
</reference>
<evidence type="ECO:0000256" key="3">
    <source>
        <dbReference type="ARBA" id="ARBA00023274"/>
    </source>
</evidence>
<keyword evidence="3" id="KW-0687">Ribonucleoprotein</keyword>
<dbReference type="RefSeq" id="XP_003674838.1">
    <property type="nucleotide sequence ID" value="XM_003674790.1"/>
</dbReference>
<feature type="compositionally biased region" description="Polar residues" evidence="4">
    <location>
        <begin position="39"/>
        <end position="53"/>
    </location>
</feature>
<evidence type="ECO:0000256" key="4">
    <source>
        <dbReference type="SAM" id="MobiDB-lite"/>
    </source>
</evidence>
<dbReference type="OrthoDB" id="1747252at2759"/>
<dbReference type="FunCoup" id="G0VBY8">
    <property type="interactions" value="343"/>
</dbReference>
<comment type="similarity">
    <text evidence="1">Belongs to the universal ribosomal protein uL1 family.</text>
</comment>
<dbReference type="OMA" id="EFRVDKH"/>
<sequence>MKGTRYSISSTMNILRIPARATVAFNRVPIRGGLLAQCTSSSQSRGIHSTSNVGAEEAASTTTSATIPVVPTLSKEQLKKRELRRLSQRKTEAKRPASIHPLYMPVVEALRYIRAAEVGRPSGQQTITLTSLVVNEKGVAPLNGHISLPRPLKALKVAVFSQNEELLTRMKEKYHCHLVGGVELINKIKNGEVKTDFDKAFASSDMANILSAQLGKTLGRRGLLPNAKKGTVSDDLESLLADKIGSLPFRQTGNCISIGIGKCHFSDEEILRNIIAARSAVMKALSEQKSKKPSILGKTTLSSTHGPGIVIDFI</sequence>
<evidence type="ECO:0000313" key="6">
    <source>
        <dbReference type="Proteomes" id="UP000001640"/>
    </source>
</evidence>
<dbReference type="SUPFAM" id="SSF56808">
    <property type="entry name" value="Ribosomal protein L1"/>
    <property type="match status" value="1"/>
</dbReference>
<dbReference type="InterPro" id="IPR028364">
    <property type="entry name" value="Ribosomal_uL1/biogenesis"/>
</dbReference>
<protein>
    <recommendedName>
        <fullName evidence="7">Ribosomal protein</fullName>
    </recommendedName>
</protein>
<evidence type="ECO:0008006" key="7">
    <source>
        <dbReference type="Google" id="ProtNLM"/>
    </source>
</evidence>
<name>G0VBY8_NAUCA</name>
<gene>
    <name evidence="5" type="primary">NCAS0B03810</name>
    <name evidence="5" type="ordered locus">NCAS_0B03810</name>
</gene>
<dbReference type="AlphaFoldDB" id="G0VBY8"/>
<dbReference type="GO" id="GO:0003735">
    <property type="term" value="F:structural constituent of ribosome"/>
    <property type="evidence" value="ECO:0007669"/>
    <property type="project" value="EnsemblFungi"/>
</dbReference>
<dbReference type="EMBL" id="HE576753">
    <property type="protein sequence ID" value="CCC68465.1"/>
    <property type="molecule type" value="Genomic_DNA"/>
</dbReference>
<reference key="2">
    <citation type="submission" date="2011-08" db="EMBL/GenBank/DDBJ databases">
        <title>Genome sequence of Naumovozyma castellii.</title>
        <authorList>
            <person name="Gordon J.L."/>
            <person name="Armisen D."/>
            <person name="Proux-Wera E."/>
            <person name="OhEigeartaigh S.S."/>
            <person name="Byrne K.P."/>
            <person name="Wolfe K.H."/>
        </authorList>
    </citation>
    <scope>NUCLEOTIDE SEQUENCE</scope>
    <source>
        <strain>Type strain:CBS 4309</strain>
    </source>
</reference>
<dbReference type="PANTHER" id="PTHR36427">
    <property type="entry name" value="54S RIBOSOMAL PROTEIN L1, MITOCHONDRIAL"/>
    <property type="match status" value="1"/>
</dbReference>
<evidence type="ECO:0000256" key="2">
    <source>
        <dbReference type="ARBA" id="ARBA00022980"/>
    </source>
</evidence>
<dbReference type="Gene3D" id="3.40.50.790">
    <property type="match status" value="1"/>
</dbReference>
<dbReference type="eggNOG" id="KOG1569">
    <property type="taxonomic scope" value="Eukaryota"/>
</dbReference>
<feature type="compositionally biased region" description="Low complexity" evidence="4">
    <location>
        <begin position="55"/>
        <end position="65"/>
    </location>
</feature>